<dbReference type="GO" id="GO:0005737">
    <property type="term" value="C:cytoplasm"/>
    <property type="evidence" value="ECO:0007669"/>
    <property type="project" value="UniProtKB-SubCell"/>
</dbReference>
<dbReference type="GO" id="GO:0005524">
    <property type="term" value="F:ATP binding"/>
    <property type="evidence" value="ECO:0007669"/>
    <property type="project" value="UniProtKB-KW"/>
</dbReference>
<evidence type="ECO:0000256" key="6">
    <source>
        <dbReference type="ARBA" id="ARBA00022842"/>
    </source>
</evidence>
<evidence type="ECO:0000259" key="10">
    <source>
        <dbReference type="Pfam" id="PF01467"/>
    </source>
</evidence>
<reference evidence="11" key="1">
    <citation type="journal article" date="2021" name="PeerJ">
        <title>Extensive microbial diversity within the chicken gut microbiome revealed by metagenomics and culture.</title>
        <authorList>
            <person name="Gilroy R."/>
            <person name="Ravi A."/>
            <person name="Getino M."/>
            <person name="Pursley I."/>
            <person name="Horton D.L."/>
            <person name="Alikhan N.F."/>
            <person name="Baker D."/>
            <person name="Gharbi K."/>
            <person name="Hall N."/>
            <person name="Watson M."/>
            <person name="Adriaenssens E.M."/>
            <person name="Foster-Nyarko E."/>
            <person name="Jarju S."/>
            <person name="Secka A."/>
            <person name="Antonio M."/>
            <person name="Oren A."/>
            <person name="Chaudhuri R.R."/>
            <person name="La Ragione R."/>
            <person name="Hildebrand F."/>
            <person name="Pallen M.J."/>
        </authorList>
    </citation>
    <scope>NUCLEOTIDE SEQUENCE</scope>
    <source>
        <strain evidence="11">2239</strain>
    </source>
</reference>
<reference evidence="11" key="2">
    <citation type="submission" date="2021-04" db="EMBL/GenBank/DDBJ databases">
        <authorList>
            <person name="Gilroy R."/>
        </authorList>
    </citation>
    <scope>NUCLEOTIDE SEQUENCE</scope>
    <source>
        <strain evidence="11">2239</strain>
    </source>
</reference>
<feature type="binding site" evidence="9">
    <location>
        <position position="43"/>
    </location>
    <ligand>
        <name>substrate</name>
    </ligand>
</feature>
<dbReference type="Proteomes" id="UP000824193">
    <property type="component" value="Unassembled WGS sequence"/>
</dbReference>
<keyword evidence="7 9" id="KW-0173">Coenzyme A biosynthesis</keyword>
<accession>A0A9D1V3R7</accession>
<name>A0A9D1V3R7_9FIRM</name>
<dbReference type="GO" id="GO:0004595">
    <property type="term" value="F:pantetheine-phosphate adenylyltransferase activity"/>
    <property type="evidence" value="ECO:0007669"/>
    <property type="project" value="UniProtKB-UniRule"/>
</dbReference>
<dbReference type="SUPFAM" id="SSF52374">
    <property type="entry name" value="Nucleotidylyl transferase"/>
    <property type="match status" value="1"/>
</dbReference>
<dbReference type="InterPro" id="IPR004821">
    <property type="entry name" value="Cyt_trans-like"/>
</dbReference>
<dbReference type="NCBIfam" id="TIGR00125">
    <property type="entry name" value="cyt_tran_rel"/>
    <property type="match status" value="1"/>
</dbReference>
<dbReference type="PRINTS" id="PR01020">
    <property type="entry name" value="LPSBIOSNTHSS"/>
</dbReference>
<comment type="cofactor">
    <cofactor evidence="9">
        <name>Mg(2+)</name>
        <dbReference type="ChEBI" id="CHEBI:18420"/>
    </cofactor>
</comment>
<evidence type="ECO:0000313" key="11">
    <source>
        <dbReference type="EMBL" id="HIX05540.1"/>
    </source>
</evidence>
<feature type="binding site" evidence="9">
    <location>
        <position position="19"/>
    </location>
    <ligand>
        <name>ATP</name>
        <dbReference type="ChEBI" id="CHEBI:30616"/>
    </ligand>
</feature>
<dbReference type="HAMAP" id="MF_00151">
    <property type="entry name" value="PPAT_bact"/>
    <property type="match status" value="1"/>
</dbReference>
<keyword evidence="2 9" id="KW-0808">Transferase</keyword>
<comment type="function">
    <text evidence="9">Reversibly transfers an adenylyl group from ATP to 4'-phosphopantetheine, yielding dephospho-CoA (dPCoA) and pyrophosphate.</text>
</comment>
<dbReference type="EMBL" id="DXFW01000015">
    <property type="protein sequence ID" value="HIX05540.1"/>
    <property type="molecule type" value="Genomic_DNA"/>
</dbReference>
<comment type="caution">
    <text evidence="11">The sequence shown here is derived from an EMBL/GenBank/DDBJ whole genome shotgun (WGS) entry which is preliminary data.</text>
</comment>
<keyword evidence="6 9" id="KW-0460">Magnesium</keyword>
<dbReference type="AlphaFoldDB" id="A0A9D1V3R7"/>
<dbReference type="GO" id="GO:0015937">
    <property type="term" value="P:coenzyme A biosynthetic process"/>
    <property type="evidence" value="ECO:0007669"/>
    <property type="project" value="UniProtKB-UniRule"/>
</dbReference>
<evidence type="ECO:0000256" key="3">
    <source>
        <dbReference type="ARBA" id="ARBA00022695"/>
    </source>
</evidence>
<evidence type="ECO:0000256" key="5">
    <source>
        <dbReference type="ARBA" id="ARBA00022840"/>
    </source>
</evidence>
<dbReference type="NCBIfam" id="TIGR01510">
    <property type="entry name" value="coaD_prev_kdtB"/>
    <property type="match status" value="1"/>
</dbReference>
<keyword evidence="1 9" id="KW-0963">Cytoplasm</keyword>
<comment type="similarity">
    <text evidence="9">Belongs to the bacterial CoaD family.</text>
</comment>
<feature type="binding site" evidence="9">
    <location>
        <begin position="91"/>
        <end position="93"/>
    </location>
    <ligand>
        <name>ATP</name>
        <dbReference type="ChEBI" id="CHEBI:30616"/>
    </ligand>
</feature>
<feature type="site" description="Transition state stabilizer" evidence="9">
    <location>
        <position position="19"/>
    </location>
</feature>
<feature type="binding site" evidence="9">
    <location>
        <position position="11"/>
    </location>
    <ligand>
        <name>substrate</name>
    </ligand>
</feature>
<keyword evidence="3 9" id="KW-0548">Nucleotidyltransferase</keyword>
<gene>
    <name evidence="9 11" type="primary">coaD</name>
    <name evidence="11" type="ORF">H9865_05475</name>
</gene>
<comment type="pathway">
    <text evidence="9">Cofactor biosynthesis; coenzyme A biosynthesis; CoA from (R)-pantothenate: step 4/5.</text>
</comment>
<dbReference type="InterPro" id="IPR001980">
    <property type="entry name" value="PPAT"/>
</dbReference>
<comment type="subcellular location">
    <subcellularLocation>
        <location evidence="9">Cytoplasm</location>
    </subcellularLocation>
</comment>
<feature type="domain" description="Cytidyltransferase-like" evidence="10">
    <location>
        <begin position="7"/>
        <end position="136"/>
    </location>
</feature>
<evidence type="ECO:0000313" key="12">
    <source>
        <dbReference type="Proteomes" id="UP000824193"/>
    </source>
</evidence>
<feature type="binding site" evidence="9">
    <location>
        <begin position="126"/>
        <end position="132"/>
    </location>
    <ligand>
        <name>ATP</name>
        <dbReference type="ChEBI" id="CHEBI:30616"/>
    </ligand>
</feature>
<evidence type="ECO:0000256" key="8">
    <source>
        <dbReference type="ARBA" id="ARBA00029346"/>
    </source>
</evidence>
<protein>
    <recommendedName>
        <fullName evidence="9">Phosphopantetheine adenylyltransferase</fullName>
        <ecNumber evidence="9">2.7.7.3</ecNumber>
    </recommendedName>
    <alternativeName>
        <fullName evidence="9">Dephospho-CoA pyrophosphorylase</fullName>
    </alternativeName>
    <alternativeName>
        <fullName evidence="9">Pantetheine-phosphate adenylyltransferase</fullName>
        <shortName evidence="9">PPAT</shortName>
    </alternativeName>
</protein>
<keyword evidence="4 9" id="KW-0547">Nucleotide-binding</keyword>
<evidence type="ECO:0000256" key="4">
    <source>
        <dbReference type="ARBA" id="ARBA00022741"/>
    </source>
</evidence>
<evidence type="ECO:0000256" key="7">
    <source>
        <dbReference type="ARBA" id="ARBA00022993"/>
    </source>
</evidence>
<dbReference type="Pfam" id="PF01467">
    <property type="entry name" value="CTP_transf_like"/>
    <property type="match status" value="1"/>
</dbReference>
<organism evidence="11 12">
    <name type="scientific">Candidatus Allofournierella pullicola</name>
    <dbReference type="NCBI Taxonomy" id="2838596"/>
    <lineage>
        <taxon>Bacteria</taxon>
        <taxon>Bacillati</taxon>
        <taxon>Bacillota</taxon>
        <taxon>Clostridia</taxon>
        <taxon>Eubacteriales</taxon>
        <taxon>Oscillospiraceae</taxon>
        <taxon>Allofournierella</taxon>
    </lineage>
</organism>
<dbReference type="InterPro" id="IPR014729">
    <property type="entry name" value="Rossmann-like_a/b/a_fold"/>
</dbReference>
<dbReference type="EC" id="2.7.7.3" evidence="9"/>
<dbReference type="PANTHER" id="PTHR21342">
    <property type="entry name" value="PHOSPHOPANTETHEINE ADENYLYLTRANSFERASE"/>
    <property type="match status" value="1"/>
</dbReference>
<dbReference type="CDD" id="cd02163">
    <property type="entry name" value="PPAT"/>
    <property type="match status" value="1"/>
</dbReference>
<feature type="binding site" evidence="9">
    <location>
        <position position="76"/>
    </location>
    <ligand>
        <name>substrate</name>
    </ligand>
</feature>
<feature type="binding site" evidence="9">
    <location>
        <position position="101"/>
    </location>
    <ligand>
        <name>ATP</name>
        <dbReference type="ChEBI" id="CHEBI:30616"/>
    </ligand>
</feature>
<dbReference type="Gene3D" id="3.40.50.620">
    <property type="entry name" value="HUPs"/>
    <property type="match status" value="1"/>
</dbReference>
<evidence type="ECO:0000256" key="1">
    <source>
        <dbReference type="ARBA" id="ARBA00022490"/>
    </source>
</evidence>
<feature type="binding site" evidence="9">
    <location>
        <begin position="11"/>
        <end position="12"/>
    </location>
    <ligand>
        <name>ATP</name>
        <dbReference type="ChEBI" id="CHEBI:30616"/>
    </ligand>
</feature>
<sequence length="170" mass="19040">MEKRIAICPGSFDPITKGHLDIIRRAANLFDEVIVLVMVNYTKTNTAFTAAERVGMARRVTADIPNVRVDYYAGLLADYARQQGACTLVKGLRAVTDFEYEFQMALTNKKLYPSLETLFLTTDIQYMYLSSSVVRQVASFGGDISEFVCPELLEDIQKRLAPASDTLHQS</sequence>
<keyword evidence="5 9" id="KW-0067">ATP-binding</keyword>
<evidence type="ECO:0000256" key="9">
    <source>
        <dbReference type="HAMAP-Rule" id="MF_00151"/>
    </source>
</evidence>
<evidence type="ECO:0000256" key="2">
    <source>
        <dbReference type="ARBA" id="ARBA00022679"/>
    </source>
</evidence>
<comment type="subunit">
    <text evidence="9">Homohexamer.</text>
</comment>
<comment type="catalytic activity">
    <reaction evidence="8 9">
        <text>(R)-4'-phosphopantetheine + ATP + H(+) = 3'-dephospho-CoA + diphosphate</text>
        <dbReference type="Rhea" id="RHEA:19801"/>
        <dbReference type="ChEBI" id="CHEBI:15378"/>
        <dbReference type="ChEBI" id="CHEBI:30616"/>
        <dbReference type="ChEBI" id="CHEBI:33019"/>
        <dbReference type="ChEBI" id="CHEBI:57328"/>
        <dbReference type="ChEBI" id="CHEBI:61723"/>
        <dbReference type="EC" id="2.7.7.3"/>
    </reaction>
</comment>
<feature type="binding site" evidence="9">
    <location>
        <position position="90"/>
    </location>
    <ligand>
        <name>substrate</name>
    </ligand>
</feature>
<dbReference type="PANTHER" id="PTHR21342:SF1">
    <property type="entry name" value="PHOSPHOPANTETHEINE ADENYLYLTRANSFERASE"/>
    <property type="match status" value="1"/>
</dbReference>
<proteinExistence type="inferred from homology"/>